<dbReference type="InterPro" id="IPR050740">
    <property type="entry name" value="Aldehyde_DH_Superfamily"/>
</dbReference>
<dbReference type="GO" id="GO:0009450">
    <property type="term" value="P:gamma-aminobutyric acid catabolic process"/>
    <property type="evidence" value="ECO:0007669"/>
    <property type="project" value="TreeGrafter"/>
</dbReference>
<dbReference type="FunFam" id="3.40.605.10:FF:000005">
    <property type="entry name" value="Succinate-semialdehyde dehydrogenase I"/>
    <property type="match status" value="1"/>
</dbReference>
<evidence type="ECO:0000256" key="2">
    <source>
        <dbReference type="ARBA" id="ARBA00023002"/>
    </source>
</evidence>
<dbReference type="InterPro" id="IPR016163">
    <property type="entry name" value="Ald_DH_C"/>
</dbReference>
<dbReference type="EMBL" id="UYWY01021666">
    <property type="protein sequence ID" value="VDM44632.1"/>
    <property type="molecule type" value="Genomic_DNA"/>
</dbReference>
<keyword evidence="2 4" id="KW-0560">Oxidoreductase</keyword>
<reference evidence="8" key="1">
    <citation type="submission" date="2016-06" db="UniProtKB">
        <authorList>
            <consortium name="WormBaseParasite"/>
        </authorList>
    </citation>
    <scope>IDENTIFICATION</scope>
</reference>
<dbReference type="PANTHER" id="PTHR43353:SF5">
    <property type="entry name" value="SUCCINATE-SEMIALDEHYDE DEHYDROGENASE, MITOCHONDRIAL"/>
    <property type="match status" value="1"/>
</dbReference>
<reference evidence="6 7" key="2">
    <citation type="submission" date="2018-11" db="EMBL/GenBank/DDBJ databases">
        <authorList>
            <consortium name="Pathogen Informatics"/>
        </authorList>
    </citation>
    <scope>NUCLEOTIDE SEQUENCE [LARGE SCALE GENOMIC DNA]</scope>
</reference>
<dbReference type="InterPro" id="IPR015590">
    <property type="entry name" value="Aldehyde_DH_dom"/>
</dbReference>
<evidence type="ECO:0000259" key="5">
    <source>
        <dbReference type="Pfam" id="PF00171"/>
    </source>
</evidence>
<evidence type="ECO:0000256" key="1">
    <source>
        <dbReference type="ARBA" id="ARBA00009986"/>
    </source>
</evidence>
<proteinExistence type="inferred from homology"/>
<dbReference type="GO" id="GO:0004777">
    <property type="term" value="F:succinate-semialdehyde dehydrogenase (NAD+) activity"/>
    <property type="evidence" value="ECO:0007669"/>
    <property type="project" value="TreeGrafter"/>
</dbReference>
<dbReference type="Gene3D" id="3.40.605.10">
    <property type="entry name" value="Aldehyde Dehydrogenase, Chain A, domain 1"/>
    <property type="match status" value="2"/>
</dbReference>
<dbReference type="InterPro" id="IPR029510">
    <property type="entry name" value="Ald_DH_CS_GLU"/>
</dbReference>
<feature type="active site" evidence="3">
    <location>
        <position position="281"/>
    </location>
</feature>
<comment type="similarity">
    <text evidence="1 4">Belongs to the aldehyde dehydrogenase family.</text>
</comment>
<evidence type="ECO:0000313" key="7">
    <source>
        <dbReference type="Proteomes" id="UP000050794"/>
    </source>
</evidence>
<sequence>MLRSQCLGRVVNSVTCVVYRCDAYHAAVLPEGAKAFINGKWVDAESKKTFEVRNPFSGDVLYHAANCDVADAKKSVKAARNAYEHWSMELTGKQRGAILQKWYQLMCEKESQLAELLTLEQGKPLTEARGEIQYSSSFLDWYSGEARRIYGQVVPATAKNRTHLHTREPIGVVALITPWNFPTAMIARKTGAALAVGCTLVVKPAEDTPLSALAFAEMGMRAGLPEGVFNVIPADRIKTAQISRYLCSSTDVDAISFTGSTAVGKLLLAQSADTVKRVCLELGGNAPLIVFPSANVDVAVKGTMATKFRGSGQTCISANRIFIHSTIHDEYVNKLQKAMKTLVIGDGMKAGVNQGPLINERAVKKVFSVSMALEVTTGAVIGAIIVVIVVQCSPLPDMGSNARRSHKIEDLLSDAVSKGAKVVCGGKRGAQSTLFEPTLITGIKGNMEIAHTEIFGPVAAVVEYMTEEEALQLANNTRTGLAACSSAMISCAEAAFGGVKESGLGREGAGQGIDEFSQWKYICTGY</sequence>
<dbReference type="Gene3D" id="3.40.309.10">
    <property type="entry name" value="Aldehyde Dehydrogenase, Chain A, domain 2"/>
    <property type="match status" value="2"/>
</dbReference>
<dbReference type="AlphaFoldDB" id="A0A183UXU1"/>
<organism evidence="7 8">
    <name type="scientific">Toxocara canis</name>
    <name type="common">Canine roundworm</name>
    <dbReference type="NCBI Taxonomy" id="6265"/>
    <lineage>
        <taxon>Eukaryota</taxon>
        <taxon>Metazoa</taxon>
        <taxon>Ecdysozoa</taxon>
        <taxon>Nematoda</taxon>
        <taxon>Chromadorea</taxon>
        <taxon>Rhabditida</taxon>
        <taxon>Spirurina</taxon>
        <taxon>Ascaridomorpha</taxon>
        <taxon>Ascaridoidea</taxon>
        <taxon>Toxocaridae</taxon>
        <taxon>Toxocara</taxon>
    </lineage>
</organism>
<evidence type="ECO:0000256" key="3">
    <source>
        <dbReference type="PROSITE-ProRule" id="PRU10007"/>
    </source>
</evidence>
<dbReference type="SUPFAM" id="SSF53720">
    <property type="entry name" value="ALDH-like"/>
    <property type="match status" value="2"/>
</dbReference>
<dbReference type="PANTHER" id="PTHR43353">
    <property type="entry name" value="SUCCINATE-SEMIALDEHYDE DEHYDROGENASE, MITOCHONDRIAL"/>
    <property type="match status" value="1"/>
</dbReference>
<feature type="domain" description="Aldehyde dehydrogenase" evidence="5">
    <location>
        <begin position="401"/>
        <end position="484"/>
    </location>
</feature>
<accession>A0A183UXU1</accession>
<dbReference type="WBParaSite" id="TCNE_0001331101-mRNA-1">
    <property type="protein sequence ID" value="TCNE_0001331101-mRNA-1"/>
    <property type="gene ID" value="TCNE_0001331101"/>
</dbReference>
<dbReference type="Pfam" id="PF00171">
    <property type="entry name" value="Aldedh"/>
    <property type="match status" value="2"/>
</dbReference>
<evidence type="ECO:0000313" key="8">
    <source>
        <dbReference type="WBParaSite" id="TCNE_0001331101-mRNA-1"/>
    </source>
</evidence>
<dbReference type="InterPro" id="IPR016161">
    <property type="entry name" value="Ald_DH/histidinol_DH"/>
</dbReference>
<keyword evidence="7" id="KW-1185">Reference proteome</keyword>
<dbReference type="CDD" id="cd07103">
    <property type="entry name" value="ALDH_F5_SSADH_GabD"/>
    <property type="match status" value="1"/>
</dbReference>
<evidence type="ECO:0000256" key="4">
    <source>
        <dbReference type="RuleBase" id="RU003345"/>
    </source>
</evidence>
<name>A0A183UXU1_TOXCA</name>
<protein>
    <submittedName>
        <fullName evidence="8">Aldedh domain-containing protein</fullName>
    </submittedName>
</protein>
<gene>
    <name evidence="6" type="ORF">TCNE_LOCUS13311</name>
</gene>
<dbReference type="InterPro" id="IPR016162">
    <property type="entry name" value="Ald_DH_N"/>
</dbReference>
<dbReference type="Proteomes" id="UP000050794">
    <property type="component" value="Unassembled WGS sequence"/>
</dbReference>
<evidence type="ECO:0000313" key="6">
    <source>
        <dbReference type="EMBL" id="VDM44632.1"/>
    </source>
</evidence>
<feature type="domain" description="Aldehyde dehydrogenase" evidence="5">
    <location>
        <begin position="41"/>
        <end position="368"/>
    </location>
</feature>
<dbReference type="GO" id="GO:0005739">
    <property type="term" value="C:mitochondrion"/>
    <property type="evidence" value="ECO:0007669"/>
    <property type="project" value="TreeGrafter"/>
</dbReference>
<dbReference type="PROSITE" id="PS00687">
    <property type="entry name" value="ALDEHYDE_DEHYDR_GLU"/>
    <property type="match status" value="1"/>
</dbReference>